<dbReference type="HAMAP" id="MF_00391">
    <property type="entry name" value="Ribosomal_bL34"/>
    <property type="match status" value="1"/>
</dbReference>
<evidence type="ECO:0000256" key="1">
    <source>
        <dbReference type="ARBA" id="ARBA00010111"/>
    </source>
</evidence>
<evidence type="ECO:0000256" key="3">
    <source>
        <dbReference type="ARBA" id="ARBA00023274"/>
    </source>
</evidence>
<evidence type="ECO:0000313" key="5">
    <source>
        <dbReference type="EMBL" id="KAK9811775.1"/>
    </source>
</evidence>
<evidence type="ECO:0000256" key="2">
    <source>
        <dbReference type="ARBA" id="ARBA00022980"/>
    </source>
</evidence>
<dbReference type="Pfam" id="PF00468">
    <property type="entry name" value="Ribosomal_L34"/>
    <property type="match status" value="1"/>
</dbReference>
<dbReference type="EMBL" id="JALJOR010000009">
    <property type="protein sequence ID" value="KAK9811775.1"/>
    <property type="molecule type" value="Genomic_DNA"/>
</dbReference>
<dbReference type="Gene3D" id="1.10.287.3980">
    <property type="match status" value="1"/>
</dbReference>
<dbReference type="GO" id="GO:0006412">
    <property type="term" value="P:translation"/>
    <property type="evidence" value="ECO:0007669"/>
    <property type="project" value="InterPro"/>
</dbReference>
<evidence type="ECO:0008006" key="7">
    <source>
        <dbReference type="Google" id="ProtNLM"/>
    </source>
</evidence>
<organism evidence="5 6">
    <name type="scientific">[Myrmecia] bisecta</name>
    <dbReference type="NCBI Taxonomy" id="41462"/>
    <lineage>
        <taxon>Eukaryota</taxon>
        <taxon>Viridiplantae</taxon>
        <taxon>Chlorophyta</taxon>
        <taxon>core chlorophytes</taxon>
        <taxon>Trebouxiophyceae</taxon>
        <taxon>Trebouxiales</taxon>
        <taxon>Trebouxiaceae</taxon>
        <taxon>Myrmecia</taxon>
    </lineage>
</organism>
<dbReference type="GO" id="GO:0003735">
    <property type="term" value="F:structural constituent of ribosome"/>
    <property type="evidence" value="ECO:0007669"/>
    <property type="project" value="InterPro"/>
</dbReference>
<comment type="caution">
    <text evidence="5">The sequence shown here is derived from an EMBL/GenBank/DDBJ whole genome shotgun (WGS) entry which is preliminary data.</text>
</comment>
<name>A0AAW1PTT1_9CHLO</name>
<proteinExistence type="inferred from homology"/>
<dbReference type="InterPro" id="IPR000271">
    <property type="entry name" value="Ribosomal_bL34"/>
</dbReference>
<feature type="region of interest" description="Disordered" evidence="4">
    <location>
        <begin position="84"/>
        <end position="109"/>
    </location>
</feature>
<sequence length="123" mass="13592">MTAQRLTVPRTALARIPARAAPRPAHLQSDFLAPTAGLKGLCSSFAGMILGNISKACTSLRRPFFIEANNKRCIGDTLRGTRRRRTRVSGYRTRAQTPSGRKVLKARRAKGRKALCPANNYRK</sequence>
<gene>
    <name evidence="5" type="ORF">WJX72_009797</name>
</gene>
<keyword evidence="2" id="KW-0689">Ribosomal protein</keyword>
<keyword evidence="3" id="KW-0687">Ribonucleoprotein</keyword>
<dbReference type="GO" id="GO:1990904">
    <property type="term" value="C:ribonucleoprotein complex"/>
    <property type="evidence" value="ECO:0007669"/>
    <property type="project" value="UniProtKB-KW"/>
</dbReference>
<evidence type="ECO:0000313" key="6">
    <source>
        <dbReference type="Proteomes" id="UP001489004"/>
    </source>
</evidence>
<dbReference type="Proteomes" id="UP001489004">
    <property type="component" value="Unassembled WGS sequence"/>
</dbReference>
<dbReference type="AlphaFoldDB" id="A0AAW1PTT1"/>
<accession>A0AAW1PTT1</accession>
<comment type="similarity">
    <text evidence="1">Belongs to the bacterial ribosomal protein bL34 family.</text>
</comment>
<dbReference type="GO" id="GO:0005840">
    <property type="term" value="C:ribosome"/>
    <property type="evidence" value="ECO:0007669"/>
    <property type="project" value="UniProtKB-KW"/>
</dbReference>
<evidence type="ECO:0000256" key="4">
    <source>
        <dbReference type="SAM" id="MobiDB-lite"/>
    </source>
</evidence>
<dbReference type="NCBIfam" id="TIGR01030">
    <property type="entry name" value="rpmH_bact"/>
    <property type="match status" value="1"/>
</dbReference>
<protein>
    <recommendedName>
        <fullName evidence="7">Ribosomal protein L34</fullName>
    </recommendedName>
</protein>
<keyword evidence="6" id="KW-1185">Reference proteome</keyword>
<reference evidence="5 6" key="1">
    <citation type="journal article" date="2024" name="Nat. Commun.">
        <title>Phylogenomics reveals the evolutionary origins of lichenization in chlorophyte algae.</title>
        <authorList>
            <person name="Puginier C."/>
            <person name="Libourel C."/>
            <person name="Otte J."/>
            <person name="Skaloud P."/>
            <person name="Haon M."/>
            <person name="Grisel S."/>
            <person name="Petersen M."/>
            <person name="Berrin J.G."/>
            <person name="Delaux P.M."/>
            <person name="Dal Grande F."/>
            <person name="Keller J."/>
        </authorList>
    </citation>
    <scope>NUCLEOTIDE SEQUENCE [LARGE SCALE GENOMIC DNA]</scope>
    <source>
        <strain evidence="5 6">SAG 2043</strain>
    </source>
</reference>